<feature type="region of interest" description="Disordered" evidence="1">
    <location>
        <begin position="130"/>
        <end position="150"/>
    </location>
</feature>
<evidence type="ECO:0000256" key="1">
    <source>
        <dbReference type="SAM" id="MobiDB-lite"/>
    </source>
</evidence>
<dbReference type="AlphaFoldDB" id="A0A060T0K5"/>
<evidence type="ECO:0000313" key="2">
    <source>
        <dbReference type="EMBL" id="CDP34284.1"/>
    </source>
</evidence>
<gene>
    <name evidence="2" type="ORF">GNLVRS02_ARAD1C08910g</name>
</gene>
<reference evidence="2" key="1">
    <citation type="submission" date="2014-02" db="EMBL/GenBank/DDBJ databases">
        <authorList>
            <person name="Genoscope - CEA"/>
        </authorList>
    </citation>
    <scope>NUCLEOTIDE SEQUENCE</scope>
    <source>
        <strain evidence="2">LS3</strain>
    </source>
</reference>
<feature type="compositionally biased region" description="Basic and acidic residues" evidence="1">
    <location>
        <begin position="134"/>
        <end position="144"/>
    </location>
</feature>
<proteinExistence type="predicted"/>
<reference evidence="2" key="2">
    <citation type="submission" date="2014-06" db="EMBL/GenBank/DDBJ databases">
        <title>The complete genome of Blastobotrys (Arxula) adeninivorans LS3 - a yeast of biotechnological interest.</title>
        <authorList>
            <person name="Kunze G."/>
            <person name="Gaillardin C."/>
            <person name="Czernicka M."/>
            <person name="Durrens P."/>
            <person name="Martin T."/>
            <person name="Boer E."/>
            <person name="Gabaldon T."/>
            <person name="Cruz J."/>
            <person name="Talla E."/>
            <person name="Marck C."/>
            <person name="Goffeau A."/>
            <person name="Barbe V."/>
            <person name="Baret P."/>
            <person name="Baronian K."/>
            <person name="Beier S."/>
            <person name="Bleykasten C."/>
            <person name="Bode R."/>
            <person name="Casaregola S."/>
            <person name="Despons L."/>
            <person name="Fairhead C."/>
            <person name="Giersberg M."/>
            <person name="Gierski P."/>
            <person name="Hahnel U."/>
            <person name="Hartmann A."/>
            <person name="Jankowska D."/>
            <person name="Jubin C."/>
            <person name="Jung P."/>
            <person name="Lafontaine I."/>
            <person name="Leh-Louis V."/>
            <person name="Lemaire M."/>
            <person name="Marcet-Houben M."/>
            <person name="Mascher M."/>
            <person name="Morel G."/>
            <person name="Richard G.-F."/>
            <person name="Riechen J."/>
            <person name="Sacerdot C."/>
            <person name="Sarkar A."/>
            <person name="Savel G."/>
            <person name="Schacherer J."/>
            <person name="Sherman D."/>
            <person name="Straub M.-L."/>
            <person name="Stein N."/>
            <person name="Thierry A."/>
            <person name="Trautwein-Schult A."/>
            <person name="Westhof E."/>
            <person name="Worch S."/>
            <person name="Dujon B."/>
            <person name="Souciet J.-L."/>
            <person name="Wincker P."/>
            <person name="Scholz U."/>
            <person name="Neuveglise N."/>
        </authorList>
    </citation>
    <scope>NUCLEOTIDE SEQUENCE</scope>
    <source>
        <strain evidence="2">LS3</strain>
    </source>
</reference>
<organism evidence="2">
    <name type="scientific">Blastobotrys adeninivorans</name>
    <name type="common">Yeast</name>
    <name type="synonym">Arxula adeninivorans</name>
    <dbReference type="NCBI Taxonomy" id="409370"/>
    <lineage>
        <taxon>Eukaryota</taxon>
        <taxon>Fungi</taxon>
        <taxon>Dikarya</taxon>
        <taxon>Ascomycota</taxon>
        <taxon>Saccharomycotina</taxon>
        <taxon>Dipodascomycetes</taxon>
        <taxon>Dipodascales</taxon>
        <taxon>Trichomonascaceae</taxon>
        <taxon>Blastobotrys</taxon>
    </lineage>
</organism>
<protein>
    <submittedName>
        <fullName evidence="2">ARAD1C08910p</fullName>
    </submittedName>
</protein>
<dbReference type="EMBL" id="HG937693">
    <property type="protein sequence ID" value="CDP34284.1"/>
    <property type="molecule type" value="Genomic_DNA"/>
</dbReference>
<name>A0A060T0K5_BLAAD</name>
<sequence length="354" mass="40423">MKATNSLSRCILYHCRMVKDGLLASPLNWSSADYFSSVEHLTDQIMGRRRHVYLTKVALSIFNSRRNLRASWKCPSQNALRQEDRQRRVSNTIKDADEIRREKLANYSPPDPSTLGRSIVATHAKKFARKDRRFAKDQSGKSDPSKSLMPGLDSNIFAQILSSPSRLDPQSRLVYPRDILVPFGPISTGDDDSVYLLPIREDIRSKVPRKRVYFHPSPKGLEKFHKAGLKSIKRLIDVPEKRLVHVDQIDASKLRWPSNAGEILTKVLLHDMTSVYDKVTKHCESPPENGQTYYKLLWTDVTTPYSVDELGNVVFHIPSSAQISPPEGQDYLYITGSNCIPFLKCLWRHYLSTL</sequence>
<accession>A0A060T0K5</accession>